<dbReference type="EMBL" id="MOBP01000114">
    <property type="protein sequence ID" value="RON40200.1"/>
    <property type="molecule type" value="Genomic_DNA"/>
</dbReference>
<organism evidence="1 2">
    <name type="scientific">Pseudomonas frederiksbergensis</name>
    <dbReference type="NCBI Taxonomy" id="104087"/>
    <lineage>
        <taxon>Bacteria</taxon>
        <taxon>Pseudomonadati</taxon>
        <taxon>Pseudomonadota</taxon>
        <taxon>Gammaproteobacteria</taxon>
        <taxon>Pseudomonadales</taxon>
        <taxon>Pseudomonadaceae</taxon>
        <taxon>Pseudomonas</taxon>
    </lineage>
</organism>
<name>A0A423JR64_9PSED</name>
<evidence type="ECO:0000313" key="1">
    <source>
        <dbReference type="EMBL" id="RON40200.1"/>
    </source>
</evidence>
<comment type="caution">
    <text evidence="1">The sequence shown here is derived from an EMBL/GenBank/DDBJ whole genome shotgun (WGS) entry which is preliminary data.</text>
</comment>
<gene>
    <name evidence="1" type="ORF">BK665_30965</name>
</gene>
<evidence type="ECO:0000313" key="2">
    <source>
        <dbReference type="Proteomes" id="UP000283627"/>
    </source>
</evidence>
<sequence length="63" mass="7159">FSAKTITETGFSSMMCKGVIRCKQITETGFIFVNRVKFVAPQWPERKKDPSTENRLANVCLDC</sequence>
<reference evidence="1 2" key="1">
    <citation type="submission" date="2016-10" db="EMBL/GenBank/DDBJ databases">
        <title>Comparative genome analysis of multiple Pseudomonas spp. focuses on biocontrol and plant growth promoting traits.</title>
        <authorList>
            <person name="Tao X.-Y."/>
            <person name="Taylor C.G."/>
        </authorList>
    </citation>
    <scope>NUCLEOTIDE SEQUENCE [LARGE SCALE GENOMIC DNA]</scope>
    <source>
        <strain evidence="1 2">39A2</strain>
    </source>
</reference>
<protein>
    <submittedName>
        <fullName evidence="1">Uncharacterized protein</fullName>
    </submittedName>
</protein>
<feature type="non-terminal residue" evidence="1">
    <location>
        <position position="1"/>
    </location>
</feature>
<accession>A0A423JR64</accession>
<dbReference type="AlphaFoldDB" id="A0A423JR64"/>
<dbReference type="Proteomes" id="UP000283627">
    <property type="component" value="Unassembled WGS sequence"/>
</dbReference>
<proteinExistence type="predicted"/>
<dbReference type="RefSeq" id="WP_123410651.1">
    <property type="nucleotide sequence ID" value="NZ_MOBP01000114.1"/>
</dbReference>